<evidence type="ECO:0000313" key="2">
    <source>
        <dbReference type="Proteomes" id="UP000694425"/>
    </source>
</evidence>
<name>A0A8C7BZP3_NEOVI</name>
<organism evidence="1 2">
    <name type="scientific">Neovison vison</name>
    <name type="common">American mink</name>
    <name type="synonym">Mustela vison</name>
    <dbReference type="NCBI Taxonomy" id="452646"/>
    <lineage>
        <taxon>Eukaryota</taxon>
        <taxon>Metazoa</taxon>
        <taxon>Chordata</taxon>
        <taxon>Craniata</taxon>
        <taxon>Vertebrata</taxon>
        <taxon>Euteleostomi</taxon>
        <taxon>Mammalia</taxon>
        <taxon>Eutheria</taxon>
        <taxon>Laurasiatheria</taxon>
        <taxon>Carnivora</taxon>
        <taxon>Caniformia</taxon>
        <taxon>Musteloidea</taxon>
        <taxon>Mustelidae</taxon>
        <taxon>Mustelinae</taxon>
        <taxon>Neogale</taxon>
    </lineage>
</organism>
<proteinExistence type="predicted"/>
<reference evidence="1" key="1">
    <citation type="submission" date="2025-08" db="UniProtKB">
        <authorList>
            <consortium name="Ensembl"/>
        </authorList>
    </citation>
    <scope>IDENTIFICATION</scope>
</reference>
<dbReference type="PANTHER" id="PTHR19446">
    <property type="entry name" value="REVERSE TRANSCRIPTASES"/>
    <property type="match status" value="1"/>
</dbReference>
<dbReference type="Ensembl" id="ENSNVIT00000034314.1">
    <property type="protein sequence ID" value="ENSNVIP00000029612.1"/>
    <property type="gene ID" value="ENSNVIG00000022839.1"/>
</dbReference>
<protein>
    <recommendedName>
        <fullName evidence="3">Reverse transcriptase domain-containing protein</fullName>
    </recommendedName>
</protein>
<sequence>IIKAMYEKPTGNIILNGKKLRAFPLRLRTQQGCPLSPLLLKKVLEVLASAIRQQKEKSFLNWQRSQTLTLCRYDMILYVENPKDSSPKLLELI</sequence>
<keyword evidence="2" id="KW-1185">Reference proteome</keyword>
<dbReference type="AlphaFoldDB" id="A0A8C7BZP3"/>
<accession>A0A8C7BZP3</accession>
<evidence type="ECO:0000313" key="1">
    <source>
        <dbReference type="Ensembl" id="ENSNVIP00000029612.1"/>
    </source>
</evidence>
<dbReference type="Proteomes" id="UP000694425">
    <property type="component" value="Unplaced"/>
</dbReference>
<evidence type="ECO:0008006" key="3">
    <source>
        <dbReference type="Google" id="ProtNLM"/>
    </source>
</evidence>
<dbReference type="GeneTree" id="ENSGT01150000286964"/>
<reference evidence="1" key="2">
    <citation type="submission" date="2025-09" db="UniProtKB">
        <authorList>
            <consortium name="Ensembl"/>
        </authorList>
    </citation>
    <scope>IDENTIFICATION</scope>
</reference>